<dbReference type="InterPro" id="IPR007251">
    <property type="entry name" value="Iron_permease_Fet4"/>
</dbReference>
<name>A0A9P8MSM6_9HYPO</name>
<sequence length="481" mass="53443">MKVNNASNETGKEAFPSGEPALTQNASGYVEKSKDQLLERWLDWVVKASGSEPVFLIILVGLLLWAFLGIRYGQSSDWAVIISDVQAIVSYVFDSLLMRQQLNGYEKMLRVSAGLSSRNISLCRMLRKARSSGRYEAARPAELGAVDGIRFEFPTENLVGRVSTLASRVLGHFVTLISYWVCIFIWIGFGPYCNWSNRWQLYINSATSALMVLIFAFLANIRERHDNYIESCQNILFEVDCAVELRLRTITGDDTPNETVVIPAPKLSRIQRAIFYYADLVGTLTGIAILMIVIAIWIAIGPLMSFNSNWWLLIGTYAGLVGLHDGFVLRNVQMQFDNYADEALEKVASEDKSILADIGMQDQANSYTPQRAVVSRLSAKMGAICSHEMTVMLGVVFIIGLLAGASAMKWTTTGQLLCNVPPSIIESFVMMILITGHNLAEAKRREEIHQMYLRRVKLLAYVEGLAIGDGKTRGGHLGGET</sequence>
<feature type="transmembrane region" description="Helical" evidence="2">
    <location>
        <begin position="390"/>
        <end position="408"/>
    </location>
</feature>
<dbReference type="RefSeq" id="XP_044716999.1">
    <property type="nucleotide sequence ID" value="XM_044867739.1"/>
</dbReference>
<organism evidence="3 4">
    <name type="scientific">Hirsutella rhossiliensis</name>
    <dbReference type="NCBI Taxonomy" id="111463"/>
    <lineage>
        <taxon>Eukaryota</taxon>
        <taxon>Fungi</taxon>
        <taxon>Dikarya</taxon>
        <taxon>Ascomycota</taxon>
        <taxon>Pezizomycotina</taxon>
        <taxon>Sordariomycetes</taxon>
        <taxon>Hypocreomycetidae</taxon>
        <taxon>Hypocreales</taxon>
        <taxon>Ophiocordycipitaceae</taxon>
        <taxon>Hirsutella</taxon>
    </lineage>
</organism>
<dbReference type="Pfam" id="PF04120">
    <property type="entry name" value="Iron_permease"/>
    <property type="match status" value="2"/>
</dbReference>
<keyword evidence="2" id="KW-0472">Membrane</keyword>
<comment type="caution">
    <text evidence="3">The sequence shown here is derived from an EMBL/GenBank/DDBJ whole genome shotgun (WGS) entry which is preliminary data.</text>
</comment>
<keyword evidence="2" id="KW-0812">Transmembrane</keyword>
<evidence type="ECO:0000313" key="4">
    <source>
        <dbReference type="Proteomes" id="UP000824596"/>
    </source>
</evidence>
<keyword evidence="4" id="KW-1185">Reference proteome</keyword>
<reference evidence="3" key="1">
    <citation type="submission" date="2021-09" db="EMBL/GenBank/DDBJ databases">
        <title>A high-quality genome of the endoparasitic fungus Hirsutella rhossiliensis with a comparison of Hirsutella genomes reveals transposable elements contributing to genome size variation.</title>
        <authorList>
            <person name="Lin R."/>
            <person name="Jiao Y."/>
            <person name="Sun X."/>
            <person name="Ling J."/>
            <person name="Xie B."/>
            <person name="Cheng X."/>
        </authorList>
    </citation>
    <scope>NUCLEOTIDE SEQUENCE</scope>
    <source>
        <strain evidence="3">HR02</strain>
    </source>
</reference>
<dbReference type="GO" id="GO:0055085">
    <property type="term" value="P:transmembrane transport"/>
    <property type="evidence" value="ECO:0007669"/>
    <property type="project" value="InterPro"/>
</dbReference>
<accession>A0A9P8MSM6</accession>
<feature type="transmembrane region" description="Helical" evidence="2">
    <location>
        <begin position="420"/>
        <end position="440"/>
    </location>
</feature>
<evidence type="ECO:0000256" key="2">
    <source>
        <dbReference type="SAM" id="Phobius"/>
    </source>
</evidence>
<gene>
    <name evidence="3" type="ORF">HRG_09268</name>
</gene>
<evidence type="ECO:0000313" key="3">
    <source>
        <dbReference type="EMBL" id="KAH0959486.1"/>
    </source>
</evidence>
<evidence type="ECO:0000256" key="1">
    <source>
        <dbReference type="SAM" id="MobiDB-lite"/>
    </source>
</evidence>
<keyword evidence="2" id="KW-1133">Transmembrane helix</keyword>
<feature type="transmembrane region" description="Helical" evidence="2">
    <location>
        <begin position="201"/>
        <end position="221"/>
    </location>
</feature>
<dbReference type="AlphaFoldDB" id="A0A9P8MSM6"/>
<proteinExistence type="predicted"/>
<dbReference type="GeneID" id="68358397"/>
<feature type="transmembrane region" description="Helical" evidence="2">
    <location>
        <begin position="310"/>
        <end position="329"/>
    </location>
</feature>
<dbReference type="EMBL" id="JAIZPD010000012">
    <property type="protein sequence ID" value="KAH0959486.1"/>
    <property type="molecule type" value="Genomic_DNA"/>
</dbReference>
<dbReference type="OrthoDB" id="2224262at2759"/>
<feature type="transmembrane region" description="Helical" evidence="2">
    <location>
        <begin position="274"/>
        <end position="298"/>
    </location>
</feature>
<feature type="transmembrane region" description="Helical" evidence="2">
    <location>
        <begin position="54"/>
        <end position="72"/>
    </location>
</feature>
<dbReference type="Proteomes" id="UP000824596">
    <property type="component" value="Unassembled WGS sequence"/>
</dbReference>
<protein>
    <submittedName>
        <fullName evidence="3">Low affinity iron permease domain-containing protein</fullName>
    </submittedName>
</protein>
<feature type="region of interest" description="Disordered" evidence="1">
    <location>
        <begin position="1"/>
        <end position="22"/>
    </location>
</feature>
<feature type="transmembrane region" description="Helical" evidence="2">
    <location>
        <begin position="169"/>
        <end position="189"/>
    </location>
</feature>